<accession>A0A8J4XSH9</accession>
<dbReference type="AlphaFoldDB" id="A0A8J4XSH9"/>
<name>A0A8J4XSH9_CHIOP</name>
<feature type="chain" id="PRO_5035149315" evidence="1">
    <location>
        <begin position="25"/>
        <end position="431"/>
    </location>
</feature>
<keyword evidence="1" id="KW-0732">Signal</keyword>
<dbReference type="EMBL" id="JACEEZ010020813">
    <property type="protein sequence ID" value="KAG0714096.1"/>
    <property type="molecule type" value="Genomic_DNA"/>
</dbReference>
<reference evidence="2" key="1">
    <citation type="submission" date="2020-07" db="EMBL/GenBank/DDBJ databases">
        <title>The High-quality genome of the commercially important snow crab, Chionoecetes opilio.</title>
        <authorList>
            <person name="Jeong J.-H."/>
            <person name="Ryu S."/>
        </authorList>
    </citation>
    <scope>NUCLEOTIDE SEQUENCE</scope>
    <source>
        <strain evidence="2">MADBK_172401_WGS</strain>
        <tissue evidence="2">Digestive gland</tissue>
    </source>
</reference>
<evidence type="ECO:0000313" key="2">
    <source>
        <dbReference type="EMBL" id="KAG0714096.1"/>
    </source>
</evidence>
<protein>
    <submittedName>
        <fullName evidence="2">Dynein heavy chain</fullName>
    </submittedName>
</protein>
<gene>
    <name evidence="2" type="primary">DYHC</name>
    <name evidence="2" type="ORF">GWK47_014817</name>
</gene>
<organism evidence="2 3">
    <name type="scientific">Chionoecetes opilio</name>
    <name type="common">Atlantic snow crab</name>
    <name type="synonym">Cancer opilio</name>
    <dbReference type="NCBI Taxonomy" id="41210"/>
    <lineage>
        <taxon>Eukaryota</taxon>
        <taxon>Metazoa</taxon>
        <taxon>Ecdysozoa</taxon>
        <taxon>Arthropoda</taxon>
        <taxon>Crustacea</taxon>
        <taxon>Multicrustacea</taxon>
        <taxon>Malacostraca</taxon>
        <taxon>Eumalacostraca</taxon>
        <taxon>Eucarida</taxon>
        <taxon>Decapoda</taxon>
        <taxon>Pleocyemata</taxon>
        <taxon>Brachyura</taxon>
        <taxon>Eubrachyura</taxon>
        <taxon>Majoidea</taxon>
        <taxon>Majidae</taxon>
        <taxon>Chionoecetes</taxon>
    </lineage>
</organism>
<feature type="signal peptide" evidence="1">
    <location>
        <begin position="1"/>
        <end position="24"/>
    </location>
</feature>
<comment type="caution">
    <text evidence="2">The sequence shown here is derived from an EMBL/GenBank/DDBJ whole genome shotgun (WGS) entry which is preliminary data.</text>
</comment>
<evidence type="ECO:0000313" key="3">
    <source>
        <dbReference type="Proteomes" id="UP000770661"/>
    </source>
</evidence>
<keyword evidence="3" id="KW-1185">Reference proteome</keyword>
<evidence type="ECO:0000256" key="1">
    <source>
        <dbReference type="SAM" id="SignalP"/>
    </source>
</evidence>
<dbReference type="Proteomes" id="UP000770661">
    <property type="component" value="Unassembled WGS sequence"/>
</dbReference>
<sequence length="431" mass="47928">MQLFRLSSLVVVAALLCTGAAVKCREGVNEESGTYSTKNCSGSCIKVASSYRNTVVWGCLPTRMDDSCISETTVGIHSTLCYCNSDYCNTSAPTSLPSLLLLIPLLVSFLPTHKQLALETKASVSSSCPTLNHVYTDGSLQPDGTAGCAVFSQTSIRRLTAGLAADSVSASSTFSSVHVHKTKAGFTLHVFAVRVYVGVVISDVTVTDRLRANSVSIQHYDAFRQNRYKYRRRGLMVRRHNVVAARLRLRYRPVWQVAGFEDAPHFSSCLLCTTPTVTRWSITACTARRAQYTEHSTQSKVLRAKYTEHSTQSTVHRAQYTEQSTQSTVLRAKYTEHSTQSTVHRAKYTEHSTQSTVHRAQYTEQSTQSTVLRAKYTEHSTQSTVHRAKYTEHSTQSKVHRAQYTGHRAQYTVTVTDLPNRLVVISRHKGI</sequence>
<proteinExistence type="predicted"/>
<dbReference type="OrthoDB" id="2436455at2759"/>